<dbReference type="Pfam" id="PF00891">
    <property type="entry name" value="Methyltransf_2"/>
    <property type="match status" value="1"/>
</dbReference>
<dbReference type="CDD" id="cd02440">
    <property type="entry name" value="AdoMet_MTases"/>
    <property type="match status" value="1"/>
</dbReference>
<evidence type="ECO:0000256" key="1">
    <source>
        <dbReference type="ARBA" id="ARBA00022603"/>
    </source>
</evidence>
<proteinExistence type="predicted"/>
<keyword evidence="6" id="KW-1185">Reference proteome</keyword>
<sequence>MARRVLRLAITNRIFAEKRPGYLSHSATSRVTAEDQGLRDWIAFVLRDVVPSSYRAVDALTKWPGAEEPAKTGYALVHGAGFWDVLAKDPEHGRQFAGAMRSFATGDELSLRHVIDGFPWAKLGETARVVDMGGSTGDTAFALTERFPQLQVIAQDVPDIIAQAEQREGQSVTFLAHDFLAPQPVEGADVYLFRWILHDWPDKYYLRILRALIPALKSGAKMMVMDAILPPIGTIPNINERGARRFDVVMQHLYDAKEREMRNGGSCSLTPTVGFAFAAPRSRRDRDCQSWN</sequence>
<dbReference type="SUPFAM" id="SSF53335">
    <property type="entry name" value="S-adenosyl-L-methionine-dependent methyltransferases"/>
    <property type="match status" value="1"/>
</dbReference>
<name>A0AAV9J354_9PEZI</name>
<protein>
    <recommendedName>
        <fullName evidence="4">O-methyltransferase C-terminal domain-containing protein</fullName>
    </recommendedName>
</protein>
<dbReference type="Proteomes" id="UP001324427">
    <property type="component" value="Unassembled WGS sequence"/>
</dbReference>
<dbReference type="GO" id="GO:0032259">
    <property type="term" value="P:methylation"/>
    <property type="evidence" value="ECO:0007669"/>
    <property type="project" value="UniProtKB-KW"/>
</dbReference>
<keyword evidence="2" id="KW-0808">Transferase</keyword>
<organism evidence="5 6">
    <name type="scientific">Oleoguttula mirabilis</name>
    <dbReference type="NCBI Taxonomy" id="1507867"/>
    <lineage>
        <taxon>Eukaryota</taxon>
        <taxon>Fungi</taxon>
        <taxon>Dikarya</taxon>
        <taxon>Ascomycota</taxon>
        <taxon>Pezizomycotina</taxon>
        <taxon>Dothideomycetes</taxon>
        <taxon>Dothideomycetidae</taxon>
        <taxon>Mycosphaerellales</taxon>
        <taxon>Teratosphaeriaceae</taxon>
        <taxon>Oleoguttula</taxon>
    </lineage>
</organism>
<gene>
    <name evidence="5" type="ORF">LTR36_001181</name>
</gene>
<dbReference type="InterPro" id="IPR016461">
    <property type="entry name" value="COMT-like"/>
</dbReference>
<comment type="caution">
    <text evidence="5">The sequence shown here is derived from an EMBL/GenBank/DDBJ whole genome shotgun (WGS) entry which is preliminary data.</text>
</comment>
<dbReference type="EMBL" id="JAVFHQ010000112">
    <property type="protein sequence ID" value="KAK4539181.1"/>
    <property type="molecule type" value="Genomic_DNA"/>
</dbReference>
<evidence type="ECO:0000256" key="3">
    <source>
        <dbReference type="ARBA" id="ARBA00022691"/>
    </source>
</evidence>
<keyword evidence="3" id="KW-0949">S-adenosyl-L-methionine</keyword>
<evidence type="ECO:0000313" key="5">
    <source>
        <dbReference type="EMBL" id="KAK4539181.1"/>
    </source>
</evidence>
<evidence type="ECO:0000256" key="2">
    <source>
        <dbReference type="ARBA" id="ARBA00022679"/>
    </source>
</evidence>
<reference evidence="5 6" key="1">
    <citation type="submission" date="2021-11" db="EMBL/GenBank/DDBJ databases">
        <title>Black yeast isolated from Biological Soil Crust.</title>
        <authorList>
            <person name="Kurbessoian T."/>
        </authorList>
    </citation>
    <scope>NUCLEOTIDE SEQUENCE [LARGE SCALE GENOMIC DNA]</scope>
    <source>
        <strain evidence="5 6">CCFEE 5522</strain>
    </source>
</reference>
<dbReference type="GO" id="GO:0008171">
    <property type="term" value="F:O-methyltransferase activity"/>
    <property type="evidence" value="ECO:0007669"/>
    <property type="project" value="InterPro"/>
</dbReference>
<dbReference type="AlphaFoldDB" id="A0AAV9J354"/>
<evidence type="ECO:0000313" key="6">
    <source>
        <dbReference type="Proteomes" id="UP001324427"/>
    </source>
</evidence>
<dbReference type="Gene3D" id="3.40.50.150">
    <property type="entry name" value="Vaccinia Virus protein VP39"/>
    <property type="match status" value="1"/>
</dbReference>
<dbReference type="InterPro" id="IPR029063">
    <property type="entry name" value="SAM-dependent_MTases_sf"/>
</dbReference>
<feature type="domain" description="O-methyltransferase C-terminal" evidence="4">
    <location>
        <begin position="72"/>
        <end position="235"/>
    </location>
</feature>
<evidence type="ECO:0000259" key="4">
    <source>
        <dbReference type="Pfam" id="PF00891"/>
    </source>
</evidence>
<dbReference type="PANTHER" id="PTHR43712">
    <property type="entry name" value="PUTATIVE (AFU_ORTHOLOGUE AFUA_4G14580)-RELATED"/>
    <property type="match status" value="1"/>
</dbReference>
<keyword evidence="1" id="KW-0489">Methyltransferase</keyword>
<dbReference type="InterPro" id="IPR001077">
    <property type="entry name" value="COMT_C"/>
</dbReference>
<dbReference type="PROSITE" id="PS51683">
    <property type="entry name" value="SAM_OMT_II"/>
    <property type="match status" value="1"/>
</dbReference>
<dbReference type="PANTHER" id="PTHR43712:SF12">
    <property type="entry name" value="STERIGMATOCYSTIN 8-O-METHYLTRANSFERASE"/>
    <property type="match status" value="1"/>
</dbReference>
<accession>A0AAV9J354</accession>